<protein>
    <submittedName>
        <fullName evidence="1">Uncharacterized protein</fullName>
    </submittedName>
</protein>
<name>A0ACC1LUD4_9FUNG</name>
<evidence type="ECO:0000313" key="1">
    <source>
        <dbReference type="EMBL" id="KAJ2879836.1"/>
    </source>
</evidence>
<keyword evidence="2" id="KW-1185">Reference proteome</keyword>
<organism evidence="1 2">
    <name type="scientific">Coemansia aciculifera</name>
    <dbReference type="NCBI Taxonomy" id="417176"/>
    <lineage>
        <taxon>Eukaryota</taxon>
        <taxon>Fungi</taxon>
        <taxon>Fungi incertae sedis</taxon>
        <taxon>Zoopagomycota</taxon>
        <taxon>Kickxellomycotina</taxon>
        <taxon>Kickxellomycetes</taxon>
        <taxon>Kickxellales</taxon>
        <taxon>Kickxellaceae</taxon>
        <taxon>Coemansia</taxon>
    </lineage>
</organism>
<comment type="caution">
    <text evidence="1">The sequence shown here is derived from an EMBL/GenBank/DDBJ whole genome shotgun (WGS) entry which is preliminary data.</text>
</comment>
<dbReference type="Proteomes" id="UP001139981">
    <property type="component" value="Unassembled WGS sequence"/>
</dbReference>
<evidence type="ECO:0000313" key="2">
    <source>
        <dbReference type="Proteomes" id="UP001139981"/>
    </source>
</evidence>
<gene>
    <name evidence="1" type="ORF">IWW38_006048</name>
</gene>
<reference evidence="1" key="1">
    <citation type="submission" date="2022-07" db="EMBL/GenBank/DDBJ databases">
        <title>Phylogenomic reconstructions and comparative analyses of Kickxellomycotina fungi.</title>
        <authorList>
            <person name="Reynolds N.K."/>
            <person name="Stajich J.E."/>
            <person name="Barry K."/>
            <person name="Grigoriev I.V."/>
            <person name="Crous P."/>
            <person name="Smith M.E."/>
        </authorList>
    </citation>
    <scope>NUCLEOTIDE SEQUENCE</scope>
    <source>
        <strain evidence="1">CBS 190363</strain>
    </source>
</reference>
<accession>A0ACC1LUD4</accession>
<sequence length="231" mass="26208">MDEMDPFEARLLFGNMLDNLTGAQPTIERVSGFALRHTAMADDLLECIGDKLDKLQVPPRLNLLLVIDAILISSNRANAQTWANLLKKNIVSTVTVVIPETPGGDSNVPQVRKVVSGWKRKSVFDKSIMERLDKLLEKRGGGDSGGGGGSANESGMKHQEILKRIEEDRERHKRHKEDVWIRPPDELPENELEMYWDTASDFNDADWQEIVVENEEYQQERQLAEMARRSV</sequence>
<dbReference type="EMBL" id="JANBVB010003229">
    <property type="protein sequence ID" value="KAJ2879836.1"/>
    <property type="molecule type" value="Genomic_DNA"/>
</dbReference>
<proteinExistence type="predicted"/>